<dbReference type="EMBL" id="CAFBMY010000125">
    <property type="protein sequence ID" value="CAB4929757.1"/>
    <property type="molecule type" value="Genomic_DNA"/>
</dbReference>
<dbReference type="Pfam" id="PF01168">
    <property type="entry name" value="Ala_racemase_N"/>
    <property type="match status" value="1"/>
</dbReference>
<dbReference type="InterPro" id="IPR011078">
    <property type="entry name" value="PyrdxlP_homeostasis"/>
</dbReference>
<proteinExistence type="inferred from homology"/>
<dbReference type="CDD" id="cd00635">
    <property type="entry name" value="PLPDE_III_YBL036c_like"/>
    <property type="match status" value="1"/>
</dbReference>
<evidence type="ECO:0000313" key="3">
    <source>
        <dbReference type="EMBL" id="CAB4652655.1"/>
    </source>
</evidence>
<dbReference type="GO" id="GO:0030170">
    <property type="term" value="F:pyridoxal phosphate binding"/>
    <property type="evidence" value="ECO:0007669"/>
    <property type="project" value="InterPro"/>
</dbReference>
<name>A0A6J7II38_9ZZZZ</name>
<dbReference type="SUPFAM" id="SSF51419">
    <property type="entry name" value="PLP-binding barrel"/>
    <property type="match status" value="1"/>
</dbReference>
<dbReference type="HAMAP" id="MF_02087">
    <property type="entry name" value="PLP_homeostasis"/>
    <property type="match status" value="1"/>
</dbReference>
<accession>A0A6J7II38</accession>
<sequence>MVDVARTEVIASNLSSVQSRINRACLSASRDPSSITLIGVTKTYPVSDIKILAGLGIKDFGENRDSEGREKASQVEGRWHFQGQIQSNKLASIASWADVVHSLDDMSHVPRLARAVGEGKKIGVFIQVSLDNSVGRGGLAPESLAEMAQLILTFPALLLQGLMAVAPLGENPDAAFSRLAVIHSVFSQQFPFASALSAGMSQDFESAISHGATHVRIGSSILGSRSNPL</sequence>
<gene>
    <name evidence="3" type="ORF">UFOPK2254_00251</name>
    <name evidence="4" type="ORF">UFOPK3707_00790</name>
    <name evidence="5" type="ORF">UFOPK3937_00534</name>
</gene>
<dbReference type="InterPro" id="IPR029066">
    <property type="entry name" value="PLP-binding_barrel"/>
</dbReference>
<reference evidence="4" key="1">
    <citation type="submission" date="2020-05" db="EMBL/GenBank/DDBJ databases">
        <authorList>
            <person name="Chiriac C."/>
            <person name="Salcher M."/>
            <person name="Ghai R."/>
            <person name="Kavagutti S V."/>
        </authorList>
    </citation>
    <scope>NUCLEOTIDE SEQUENCE</scope>
</reference>
<dbReference type="PIRSF" id="PIRSF004848">
    <property type="entry name" value="YBL036c_PLPDEIII"/>
    <property type="match status" value="1"/>
</dbReference>
<dbReference type="Gene3D" id="3.20.20.10">
    <property type="entry name" value="Alanine racemase"/>
    <property type="match status" value="1"/>
</dbReference>
<dbReference type="PANTHER" id="PTHR10146">
    <property type="entry name" value="PROLINE SYNTHETASE CO-TRANSCRIBED BACTERIAL HOMOLOG PROTEIN"/>
    <property type="match status" value="1"/>
</dbReference>
<evidence type="ECO:0000313" key="5">
    <source>
        <dbReference type="EMBL" id="CAB4977360.1"/>
    </source>
</evidence>
<evidence type="ECO:0000259" key="2">
    <source>
        <dbReference type="Pfam" id="PF01168"/>
    </source>
</evidence>
<keyword evidence="1" id="KW-0663">Pyridoxal phosphate</keyword>
<dbReference type="AlphaFoldDB" id="A0A6J7II38"/>
<dbReference type="NCBIfam" id="TIGR00044">
    <property type="entry name" value="YggS family pyridoxal phosphate-dependent enzyme"/>
    <property type="match status" value="1"/>
</dbReference>
<feature type="domain" description="Alanine racemase N-terminal" evidence="2">
    <location>
        <begin position="36"/>
        <end position="224"/>
    </location>
</feature>
<dbReference type="InterPro" id="IPR001608">
    <property type="entry name" value="Ala_racemase_N"/>
</dbReference>
<evidence type="ECO:0000313" key="4">
    <source>
        <dbReference type="EMBL" id="CAB4929757.1"/>
    </source>
</evidence>
<organism evidence="4">
    <name type="scientific">freshwater metagenome</name>
    <dbReference type="NCBI Taxonomy" id="449393"/>
    <lineage>
        <taxon>unclassified sequences</taxon>
        <taxon>metagenomes</taxon>
        <taxon>ecological metagenomes</taxon>
    </lineage>
</organism>
<evidence type="ECO:0000256" key="1">
    <source>
        <dbReference type="ARBA" id="ARBA00022898"/>
    </source>
</evidence>
<protein>
    <submittedName>
        <fullName evidence="4">Unannotated protein</fullName>
    </submittedName>
</protein>
<dbReference type="EMBL" id="CAFBOJ010000044">
    <property type="protein sequence ID" value="CAB4977360.1"/>
    <property type="molecule type" value="Genomic_DNA"/>
</dbReference>
<dbReference type="PANTHER" id="PTHR10146:SF14">
    <property type="entry name" value="PYRIDOXAL PHOSPHATE HOMEOSTASIS PROTEIN"/>
    <property type="match status" value="1"/>
</dbReference>
<dbReference type="EMBL" id="CAEZWO010000014">
    <property type="protein sequence ID" value="CAB4652655.1"/>
    <property type="molecule type" value="Genomic_DNA"/>
</dbReference>